<keyword evidence="7" id="KW-0732">Signal</keyword>
<evidence type="ECO:0000259" key="20">
    <source>
        <dbReference type="SMART" id="SM00187"/>
    </source>
</evidence>
<feature type="disulfide bond" evidence="17">
    <location>
        <begin position="535"/>
        <end position="540"/>
    </location>
</feature>
<feature type="disulfide bond" evidence="17">
    <location>
        <begin position="496"/>
        <end position="501"/>
    </location>
</feature>
<dbReference type="FunFam" id="2.10.25.10:FF:000036">
    <property type="entry name" value="Integrin beta"/>
    <property type="match status" value="1"/>
</dbReference>
<dbReference type="SUPFAM" id="SSF69179">
    <property type="entry name" value="Integrin domains"/>
    <property type="match status" value="1"/>
</dbReference>
<dbReference type="SUPFAM" id="SSF69687">
    <property type="entry name" value="Integrin beta tail domain"/>
    <property type="match status" value="1"/>
</dbReference>
<feature type="disulfide bond" evidence="17">
    <location>
        <begin position="537"/>
        <end position="584"/>
    </location>
</feature>
<evidence type="ECO:0000259" key="22">
    <source>
        <dbReference type="SMART" id="SM01242"/>
    </source>
</evidence>
<accession>A0A8C4QL79</accession>
<feature type="disulfide bond" evidence="17">
    <location>
        <begin position="129"/>
        <end position="138"/>
    </location>
</feature>
<feature type="disulfide bond" evidence="17">
    <location>
        <begin position="498"/>
        <end position="529"/>
    </location>
</feature>
<evidence type="ECO:0000256" key="7">
    <source>
        <dbReference type="ARBA" id="ARBA00022729"/>
    </source>
</evidence>
<dbReference type="FunFam" id="3.40.50.410:FF:000002">
    <property type="entry name" value="Integrin beta"/>
    <property type="match status" value="1"/>
</dbReference>
<feature type="domain" description="Integrin beta subunit cytoplasmic" evidence="21">
    <location>
        <begin position="667"/>
        <end position="713"/>
    </location>
</feature>
<keyword evidence="4" id="KW-0245">EGF-like domain</keyword>
<evidence type="ECO:0000256" key="13">
    <source>
        <dbReference type="ARBA" id="ARBA00023037"/>
    </source>
</evidence>
<reference evidence="23" key="2">
    <citation type="submission" date="2025-09" db="UniProtKB">
        <authorList>
            <consortium name="Ensembl"/>
        </authorList>
    </citation>
    <scope>IDENTIFICATION</scope>
</reference>
<dbReference type="GO" id="GO:0033627">
    <property type="term" value="P:cell adhesion mediated by integrin"/>
    <property type="evidence" value="ECO:0007669"/>
    <property type="project" value="TreeGrafter"/>
</dbReference>
<feature type="disulfide bond" evidence="17">
    <location>
        <begin position="411"/>
        <end position="449"/>
    </location>
</feature>
<evidence type="ECO:0000256" key="1">
    <source>
        <dbReference type="ARBA" id="ARBA00004251"/>
    </source>
</evidence>
<evidence type="ECO:0000313" key="24">
    <source>
        <dbReference type="Proteomes" id="UP000694388"/>
    </source>
</evidence>
<keyword evidence="9" id="KW-0106">Calcium</keyword>
<dbReference type="GO" id="GO:0009986">
    <property type="term" value="C:cell surface"/>
    <property type="evidence" value="ECO:0007669"/>
    <property type="project" value="TreeGrafter"/>
</dbReference>
<dbReference type="Pfam" id="PF23105">
    <property type="entry name" value="EGF_integrin"/>
    <property type="match status" value="1"/>
</dbReference>
<proteinExistence type="inferred from homology"/>
<dbReference type="PANTHER" id="PTHR10082">
    <property type="entry name" value="INTEGRIN BETA SUBUNIT"/>
    <property type="match status" value="1"/>
</dbReference>
<evidence type="ECO:0000256" key="4">
    <source>
        <dbReference type="ARBA" id="ARBA00022536"/>
    </source>
</evidence>
<feature type="disulfide bond" evidence="17">
    <location>
        <begin position="561"/>
        <end position="570"/>
    </location>
</feature>
<feature type="disulfide bond" evidence="17">
    <location>
        <begin position="360"/>
        <end position="606"/>
    </location>
</feature>
<evidence type="ECO:0000256" key="3">
    <source>
        <dbReference type="ARBA" id="ARBA00022475"/>
    </source>
</evidence>
<evidence type="ECO:0000259" key="21">
    <source>
        <dbReference type="SMART" id="SM01241"/>
    </source>
</evidence>
<dbReference type="Gene3D" id="2.10.25.10">
    <property type="entry name" value="Laminin"/>
    <property type="match status" value="4"/>
</dbReference>
<dbReference type="PRINTS" id="PR01186">
    <property type="entry name" value="INTEGRINB"/>
</dbReference>
<dbReference type="InterPro" id="IPR013111">
    <property type="entry name" value="EGF_extracell"/>
</dbReference>
<evidence type="ECO:0000256" key="2">
    <source>
        <dbReference type="ARBA" id="ARBA00007449"/>
    </source>
</evidence>
<dbReference type="Proteomes" id="UP000694388">
    <property type="component" value="Unplaced"/>
</dbReference>
<dbReference type="Gene3D" id="3.40.50.410">
    <property type="entry name" value="von Willebrand factor, type A domain"/>
    <property type="match status" value="1"/>
</dbReference>
<dbReference type="InterPro" id="IPR012896">
    <property type="entry name" value="Integrin_bsu_tail"/>
</dbReference>
<name>A0A8C4QL79_EPTBU</name>
<dbReference type="Ensembl" id="ENSEBUT00000017762.1">
    <property type="protein sequence ID" value="ENSEBUP00000017185.1"/>
    <property type="gene ID" value="ENSEBUG00000010727.1"/>
</dbReference>
<dbReference type="PIRSF" id="PIRSF002512">
    <property type="entry name" value="Integrin_B"/>
    <property type="match status" value="1"/>
</dbReference>
<feature type="disulfide bond" evidence="17">
    <location>
        <begin position="457"/>
        <end position="490"/>
    </location>
</feature>
<dbReference type="Pfam" id="PF08725">
    <property type="entry name" value="Integrin_b_cyt"/>
    <property type="match status" value="1"/>
</dbReference>
<feature type="disulfide bond" evidence="17">
    <location>
        <begin position="588"/>
        <end position="614"/>
    </location>
</feature>
<dbReference type="FunFam" id="2.10.25.10:FF:000075">
    <property type="entry name" value="Integrin beta"/>
    <property type="match status" value="1"/>
</dbReference>
<dbReference type="GO" id="GO:0005178">
    <property type="term" value="F:integrin binding"/>
    <property type="evidence" value="ECO:0007669"/>
    <property type="project" value="TreeGrafter"/>
</dbReference>
<dbReference type="AlphaFoldDB" id="A0A8C4QL79"/>
<feature type="disulfide bond" evidence="17">
    <location>
        <begin position="388"/>
        <end position="392"/>
    </location>
</feature>
<keyword evidence="8" id="KW-0677">Repeat</keyword>
<dbReference type="Gene3D" id="4.10.1240.30">
    <property type="match status" value="1"/>
</dbReference>
<feature type="disulfide bond" evidence="17">
    <location>
        <begin position="416"/>
        <end position="425"/>
    </location>
</feature>
<keyword evidence="13 18" id="KW-0401">Integrin</keyword>
<dbReference type="InterPro" id="IPR036465">
    <property type="entry name" value="vWFA_dom_sf"/>
</dbReference>
<dbReference type="Pfam" id="PF18372">
    <property type="entry name" value="I-EGF_1"/>
    <property type="match status" value="1"/>
</dbReference>
<evidence type="ECO:0000256" key="9">
    <source>
        <dbReference type="ARBA" id="ARBA00022837"/>
    </source>
</evidence>
<feature type="disulfide bond" evidence="17">
    <location>
        <begin position="462"/>
        <end position="475"/>
    </location>
</feature>
<dbReference type="InterPro" id="IPR057073">
    <property type="entry name" value="EGF_integrin_2"/>
</dbReference>
<organism evidence="23 24">
    <name type="scientific">Eptatretus burgeri</name>
    <name type="common">Inshore hagfish</name>
    <dbReference type="NCBI Taxonomy" id="7764"/>
    <lineage>
        <taxon>Eukaryota</taxon>
        <taxon>Metazoa</taxon>
        <taxon>Chordata</taxon>
        <taxon>Craniata</taxon>
        <taxon>Vertebrata</taxon>
        <taxon>Cyclostomata</taxon>
        <taxon>Myxini</taxon>
        <taxon>Myxiniformes</taxon>
        <taxon>Myxinidae</taxon>
        <taxon>Eptatretinae</taxon>
        <taxon>Eptatretus</taxon>
    </lineage>
</organism>
<dbReference type="Gene3D" id="2.60.40.1510">
    <property type="entry name" value="ntegrin, alpha v. Chain A, domain 3"/>
    <property type="match status" value="1"/>
</dbReference>
<dbReference type="Gene3D" id="1.20.5.100">
    <property type="entry name" value="Cytochrome c1, transmembrane anchor, C-terminal"/>
    <property type="match status" value="1"/>
</dbReference>
<evidence type="ECO:0000256" key="12">
    <source>
        <dbReference type="ARBA" id="ARBA00022989"/>
    </source>
</evidence>
<comment type="similarity">
    <text evidence="2 18">Belongs to the integrin beta chain family.</text>
</comment>
<dbReference type="GeneTree" id="ENSGT01150000286919"/>
<dbReference type="SMART" id="SM01242">
    <property type="entry name" value="Integrin_B_tail"/>
    <property type="match status" value="1"/>
</dbReference>
<keyword evidence="10" id="KW-0460">Magnesium</keyword>
<feature type="disulfide bond" evidence="17">
    <location>
        <begin position="186"/>
        <end position="227"/>
    </location>
</feature>
<dbReference type="GO" id="GO:0008305">
    <property type="term" value="C:integrin complex"/>
    <property type="evidence" value="ECO:0007669"/>
    <property type="project" value="TreeGrafter"/>
</dbReference>
<protein>
    <recommendedName>
        <fullName evidence="18">Integrin beta</fullName>
    </recommendedName>
</protein>
<feature type="disulfide bond" evidence="17">
    <location>
        <begin position="328"/>
        <end position="340"/>
    </location>
</feature>
<feature type="disulfide bond" evidence="17">
    <location>
        <begin position="477"/>
        <end position="482"/>
    </location>
</feature>
<dbReference type="InterPro" id="IPR015812">
    <property type="entry name" value="Integrin_bsu"/>
</dbReference>
<feature type="transmembrane region" description="Helical" evidence="19">
    <location>
        <begin position="644"/>
        <end position="666"/>
    </location>
</feature>
<keyword evidence="3" id="KW-1003">Cell membrane</keyword>
<dbReference type="PROSITE" id="PS52047">
    <property type="entry name" value="I_EGF_2"/>
    <property type="match status" value="1"/>
</dbReference>
<evidence type="ECO:0000256" key="16">
    <source>
        <dbReference type="ARBA" id="ARBA00023180"/>
    </source>
</evidence>
<dbReference type="GO" id="GO:0007160">
    <property type="term" value="P:cell-matrix adhesion"/>
    <property type="evidence" value="ECO:0007669"/>
    <property type="project" value="TreeGrafter"/>
</dbReference>
<evidence type="ECO:0000256" key="6">
    <source>
        <dbReference type="ARBA" id="ARBA00022723"/>
    </source>
</evidence>
<dbReference type="GO" id="GO:0098609">
    <property type="term" value="P:cell-cell adhesion"/>
    <property type="evidence" value="ECO:0007669"/>
    <property type="project" value="TreeGrafter"/>
</dbReference>
<feature type="disulfide bond" evidence="17">
    <location>
        <begin position="514"/>
        <end position="521"/>
    </location>
</feature>
<sequence length="717" mass="78267">MEAPQSEVSLLQAVPHNHWQHGESLREHGMGNLTQLSPQNIALTLRPGQKVRFPISVLQAEDYPVDLYYLMDLSLSMHNDLHTIRDLGPVLADQMAKLTSNFRLGFGSFVDKLVSPFINVAERYQQNPCAEGRVFRNCPPTFAYNHILSLTADTEHFRQELMKQKVSANRDSPEGGFDAMLQAAVCVEQLGWRKEATHLLLMATDASSHLPLDGRIAGLLQPHDGRCHLNSENLYSATDKLDYPSLGLLGEKFSENNINLIFAITDKVAEMYKVYSDLIPGATVGILADDSSNIIKLIVEAYNKIRSKVELEALEQPEDISLMFTALCGDGQLQPGQRFCHNVKLGETVSFEVEVEAKGCAEHGRSRNFMIKPLGMTEALHISLRVDCGCSCLAEAQDNSSECSNAGTLECGVCRCNPSHIGPTCECPQKSALSAGHDACREGEGKPVCSRRGDCICGTCVCHTSEYGNFNGNFCECDDFSCDNFQGKICSGHGSCQCGICKCDANWTGEICNCSQNEAACLATDGTVCSKRGKCVCGRCICDEGSHGNTCDKCPSCTDICSAQRDCVECKLFNAGPLASGQECEMRCSGTITVVDNIDSSIEQLCTYKDDDGCVMHFALFESPEGYLNITALQNKECTEGPKVLPVVLAVTSTVLGLGLLALLIWKLLVSLHDRREVARFIQEQGKACWEAETNPIYKGTVSTFTNVAYASSNSKQ</sequence>
<evidence type="ECO:0000313" key="23">
    <source>
        <dbReference type="Ensembl" id="ENSEBUP00000017185.1"/>
    </source>
</evidence>
<dbReference type="InterPro" id="IPR014836">
    <property type="entry name" value="Integrin_bsu_cyt_dom"/>
</dbReference>
<evidence type="ECO:0000256" key="11">
    <source>
        <dbReference type="ARBA" id="ARBA00022889"/>
    </source>
</evidence>
<dbReference type="GO" id="GO:0046872">
    <property type="term" value="F:metal ion binding"/>
    <property type="evidence" value="ECO:0007669"/>
    <property type="project" value="UniProtKB-KW"/>
</dbReference>
<evidence type="ECO:0000256" key="5">
    <source>
        <dbReference type="ARBA" id="ARBA00022692"/>
    </source>
</evidence>
<dbReference type="GO" id="GO:0005925">
    <property type="term" value="C:focal adhesion"/>
    <property type="evidence" value="ECO:0007669"/>
    <property type="project" value="TreeGrafter"/>
</dbReference>
<keyword evidence="14 19" id="KW-0472">Membrane</keyword>
<keyword evidence="5 18" id="KW-0812">Transmembrane</keyword>
<dbReference type="GO" id="GO:0016477">
    <property type="term" value="P:cell migration"/>
    <property type="evidence" value="ECO:0007669"/>
    <property type="project" value="TreeGrafter"/>
</dbReference>
<dbReference type="InterPro" id="IPR040622">
    <property type="entry name" value="EGF_integrin_1"/>
</dbReference>
<evidence type="ECO:0000256" key="15">
    <source>
        <dbReference type="ARBA" id="ARBA00023157"/>
    </source>
</evidence>
<dbReference type="OMA" id="CVMLFTY"/>
<reference evidence="23" key="1">
    <citation type="submission" date="2025-08" db="UniProtKB">
        <authorList>
            <consortium name="Ensembl"/>
        </authorList>
    </citation>
    <scope>IDENTIFICATION</scope>
</reference>
<dbReference type="PANTHER" id="PTHR10082:SF60">
    <property type="entry name" value="INTEGRIN BETA-PS"/>
    <property type="match status" value="1"/>
</dbReference>
<dbReference type="InterPro" id="IPR032695">
    <property type="entry name" value="Integrin_dom_sf"/>
</dbReference>
<feature type="domain" description="Integrin beta subunit tail" evidence="22">
    <location>
        <begin position="561"/>
        <end position="643"/>
    </location>
</feature>
<keyword evidence="12 19" id="KW-1133">Transmembrane helix</keyword>
<keyword evidence="6" id="KW-0479">Metal-binding</keyword>
<evidence type="ECO:0000256" key="10">
    <source>
        <dbReference type="ARBA" id="ARBA00022842"/>
    </source>
</evidence>
<evidence type="ECO:0000256" key="8">
    <source>
        <dbReference type="ARBA" id="ARBA00022737"/>
    </source>
</evidence>
<keyword evidence="24" id="KW-1185">Reference proteome</keyword>
<feature type="disulfide bond" evidence="17">
    <location>
        <begin position="503"/>
        <end position="512"/>
    </location>
</feature>
<keyword evidence="15 17" id="KW-1015">Disulfide bond</keyword>
<dbReference type="Pfam" id="PF07965">
    <property type="entry name" value="Integrin_B_tail"/>
    <property type="match status" value="1"/>
</dbReference>
<dbReference type="SMART" id="SM01241">
    <property type="entry name" value="Integrin_b_cyt"/>
    <property type="match status" value="1"/>
</dbReference>
<feature type="disulfide bond" evidence="17">
    <location>
        <begin position="455"/>
        <end position="460"/>
    </location>
</feature>
<evidence type="ECO:0000256" key="19">
    <source>
        <dbReference type="SAM" id="Phobius"/>
    </source>
</evidence>
<feature type="disulfide bond" evidence="17">
    <location>
        <begin position="542"/>
        <end position="551"/>
    </location>
</feature>
<evidence type="ECO:0000256" key="14">
    <source>
        <dbReference type="ARBA" id="ARBA00023136"/>
    </source>
</evidence>
<dbReference type="SUPFAM" id="SSF57196">
    <property type="entry name" value="EGF/Laminin"/>
    <property type="match status" value="2"/>
</dbReference>
<dbReference type="SMART" id="SM00187">
    <property type="entry name" value="INB"/>
    <property type="match status" value="1"/>
</dbReference>
<feature type="domain" description="Integrin beta subunit VWA" evidence="20">
    <location>
        <begin position="1"/>
        <end position="390"/>
    </location>
</feature>
<dbReference type="InterPro" id="IPR002369">
    <property type="entry name" value="Integrin_bsu_VWA"/>
</dbReference>
<keyword evidence="16" id="KW-0325">Glycoprotein</keyword>
<dbReference type="GO" id="GO:0007229">
    <property type="term" value="P:integrin-mediated signaling pathway"/>
    <property type="evidence" value="ECO:0007669"/>
    <property type="project" value="UniProtKB-KW"/>
</dbReference>
<dbReference type="Pfam" id="PF00362">
    <property type="entry name" value="Integrin_beta"/>
    <property type="match status" value="1"/>
</dbReference>
<evidence type="ECO:0000256" key="18">
    <source>
        <dbReference type="RuleBase" id="RU000633"/>
    </source>
</evidence>
<feature type="disulfide bond" evidence="17">
    <location>
        <begin position="567"/>
        <end position="638"/>
    </location>
</feature>
<dbReference type="InterPro" id="IPR036349">
    <property type="entry name" value="Integrin_bsu_tail_dom_sf"/>
</dbReference>
<dbReference type="Pfam" id="PF07974">
    <property type="entry name" value="EGF_2"/>
    <property type="match status" value="1"/>
</dbReference>
<keyword evidence="11 18" id="KW-0130">Cell adhesion</keyword>
<comment type="subcellular location">
    <subcellularLocation>
        <location evidence="1 18">Cell membrane</location>
        <topology evidence="1 18">Single-pass type I membrane protein</topology>
    </subcellularLocation>
</comment>
<dbReference type="SUPFAM" id="SSF53300">
    <property type="entry name" value="vWA-like"/>
    <property type="match status" value="1"/>
</dbReference>
<evidence type="ECO:0000256" key="17">
    <source>
        <dbReference type="PIRSR" id="PIRSR002512-1"/>
    </source>
</evidence>